<evidence type="ECO:0000256" key="1">
    <source>
        <dbReference type="ARBA" id="ARBA00004418"/>
    </source>
</evidence>
<evidence type="ECO:0000313" key="6">
    <source>
        <dbReference type="EMBL" id="MEJ8571533.1"/>
    </source>
</evidence>
<gene>
    <name evidence="6" type="ORF">V3328_08620</name>
</gene>
<evidence type="ECO:0000259" key="5">
    <source>
        <dbReference type="Pfam" id="PF09084"/>
    </source>
</evidence>
<proteinExistence type="inferred from homology"/>
<dbReference type="InterPro" id="IPR015168">
    <property type="entry name" value="SsuA/THI5"/>
</dbReference>
<dbReference type="PANTHER" id="PTHR30024:SF47">
    <property type="entry name" value="TAURINE-BINDING PERIPLASMIC PROTEIN"/>
    <property type="match status" value="1"/>
</dbReference>
<dbReference type="RefSeq" id="WP_340329232.1">
    <property type="nucleotide sequence ID" value="NZ_JAZHOF010000003.1"/>
</dbReference>
<dbReference type="GO" id="GO:0042918">
    <property type="term" value="P:alkanesulfonate transmembrane transport"/>
    <property type="evidence" value="ECO:0007669"/>
    <property type="project" value="TreeGrafter"/>
</dbReference>
<keyword evidence="7" id="KW-1185">Reference proteome</keyword>
<dbReference type="GO" id="GO:0042597">
    <property type="term" value="C:periplasmic space"/>
    <property type="evidence" value="ECO:0007669"/>
    <property type="project" value="UniProtKB-SubCell"/>
</dbReference>
<dbReference type="Pfam" id="PF09084">
    <property type="entry name" value="NMT1"/>
    <property type="match status" value="1"/>
</dbReference>
<reference evidence="6 7" key="1">
    <citation type="submission" date="2024-02" db="EMBL/GenBank/DDBJ databases">
        <title>Genome analysis and characterization of Microbaculum marinisediminis sp. nov., isolated from marine sediment.</title>
        <authorList>
            <person name="Du Z.-J."/>
            <person name="Ye Y.-Q."/>
            <person name="Zhang Z.-R."/>
            <person name="Yuan S.-M."/>
            <person name="Zhang X.-Y."/>
        </authorList>
    </citation>
    <scope>NUCLEOTIDE SEQUENCE [LARGE SCALE GENOMIC DNA]</scope>
    <source>
        <strain evidence="6 7">SDUM1044001</strain>
    </source>
</reference>
<dbReference type="Gene3D" id="3.40.190.10">
    <property type="entry name" value="Periplasmic binding protein-like II"/>
    <property type="match status" value="2"/>
</dbReference>
<organism evidence="6 7">
    <name type="scientific">Microbaculum marinum</name>
    <dbReference type="NCBI Taxonomy" id="1764581"/>
    <lineage>
        <taxon>Bacteria</taxon>
        <taxon>Pseudomonadati</taxon>
        <taxon>Pseudomonadota</taxon>
        <taxon>Alphaproteobacteria</taxon>
        <taxon>Hyphomicrobiales</taxon>
        <taxon>Tepidamorphaceae</taxon>
        <taxon>Microbaculum</taxon>
    </lineage>
</organism>
<evidence type="ECO:0000256" key="2">
    <source>
        <dbReference type="ARBA" id="ARBA00010742"/>
    </source>
</evidence>
<dbReference type="AlphaFoldDB" id="A0AAW9RTZ3"/>
<dbReference type="SUPFAM" id="SSF53850">
    <property type="entry name" value="Periplasmic binding protein-like II"/>
    <property type="match status" value="1"/>
</dbReference>
<evidence type="ECO:0000313" key="7">
    <source>
        <dbReference type="Proteomes" id="UP001378188"/>
    </source>
</evidence>
<feature type="domain" description="SsuA/THI5-like" evidence="5">
    <location>
        <begin position="41"/>
        <end position="253"/>
    </location>
</feature>
<accession>A0AAW9RTZ3</accession>
<comment type="subcellular location">
    <subcellularLocation>
        <location evidence="1">Periplasm</location>
    </subcellularLocation>
</comment>
<feature type="signal peptide" evidence="4">
    <location>
        <begin position="1"/>
        <end position="28"/>
    </location>
</feature>
<sequence length="335" mass="35381">MMQFRNIVRGGALAALAIGLAAASPASAEEIEISNYGVGTNGMPYAVALGAGYFDEVGLDITGIRTSPGGAPTIRNLLAGDLAYGEAGLTAALAAIRGGADIKIIGTTANTVAEIGWVVMPDSPIKTIEDMKGAKLGYTNPNSTTQALALMLIKAAGLTPEEVETISTGGFGPGLAALEHGQLDVAPIVEPIFSNNPGKYRLLTWAPDALPPLVDVLAITTDRAIAQRPDFLKKMMLARQKAVQLMTENPAEAAKHVAGPYKMSPEVAEKVISQLQRPTGPDNVRYWGEGALYLPSMKNLADAQILLGVDYSDINWDEIVDDSFMPEDQKGLYDK</sequence>
<dbReference type="PANTHER" id="PTHR30024">
    <property type="entry name" value="ALIPHATIC SULFONATES-BINDING PROTEIN-RELATED"/>
    <property type="match status" value="1"/>
</dbReference>
<comment type="similarity">
    <text evidence="2">Belongs to the bacterial solute-binding protein SsuA/TauA family.</text>
</comment>
<name>A0AAW9RTZ3_9HYPH</name>
<feature type="chain" id="PRO_5043757251" evidence="4">
    <location>
        <begin position="29"/>
        <end position="335"/>
    </location>
</feature>
<comment type="caution">
    <text evidence="6">The sequence shown here is derived from an EMBL/GenBank/DDBJ whole genome shotgun (WGS) entry which is preliminary data.</text>
</comment>
<protein>
    <submittedName>
        <fullName evidence="6">ABC transporter substrate-binding protein</fullName>
    </submittedName>
</protein>
<evidence type="ECO:0000256" key="3">
    <source>
        <dbReference type="ARBA" id="ARBA00022729"/>
    </source>
</evidence>
<evidence type="ECO:0000256" key="4">
    <source>
        <dbReference type="SAM" id="SignalP"/>
    </source>
</evidence>
<dbReference type="EMBL" id="JAZHOF010000003">
    <property type="protein sequence ID" value="MEJ8571533.1"/>
    <property type="molecule type" value="Genomic_DNA"/>
</dbReference>
<dbReference type="Proteomes" id="UP001378188">
    <property type="component" value="Unassembled WGS sequence"/>
</dbReference>
<keyword evidence="3 4" id="KW-0732">Signal</keyword>